<dbReference type="OrthoDB" id="794725at2"/>
<feature type="chain" id="PRO_5022073627" description="Lipocalin-like domain-containing protein" evidence="1">
    <location>
        <begin position="23"/>
        <end position="152"/>
    </location>
</feature>
<reference evidence="2 3" key="1">
    <citation type="submission" date="2019-07" db="EMBL/GenBank/DDBJ databases">
        <authorList>
            <person name="Kim J."/>
        </authorList>
    </citation>
    <scope>NUCLEOTIDE SEQUENCE [LARGE SCALE GENOMIC DNA]</scope>
    <source>
        <strain evidence="2 3">MJ1a</strain>
    </source>
</reference>
<organism evidence="2 3">
    <name type="scientific">Mucilaginibacter achroorhodeus</name>
    <dbReference type="NCBI Taxonomy" id="2599294"/>
    <lineage>
        <taxon>Bacteria</taxon>
        <taxon>Pseudomonadati</taxon>
        <taxon>Bacteroidota</taxon>
        <taxon>Sphingobacteriia</taxon>
        <taxon>Sphingobacteriales</taxon>
        <taxon>Sphingobacteriaceae</taxon>
        <taxon>Mucilaginibacter</taxon>
    </lineage>
</organism>
<keyword evidence="1" id="KW-0732">Signal</keyword>
<protein>
    <recommendedName>
        <fullName evidence="4">Lipocalin-like domain-containing protein</fullName>
    </recommendedName>
</protein>
<evidence type="ECO:0000313" key="2">
    <source>
        <dbReference type="EMBL" id="TWR27731.1"/>
    </source>
</evidence>
<dbReference type="RefSeq" id="WP_146268548.1">
    <property type="nucleotide sequence ID" value="NZ_VOEI01000001.1"/>
</dbReference>
<name>A0A563U8L9_9SPHI</name>
<sequence length="152" mass="16132">MKRLRYLIPVLLGVALTSSCLKGNDQPVTPNPEGAFSGEFRLISRKPGQTKIDTAKCNISLSLTQATASYSVGGDTSKIHAASKGLYGINGQGIGFADKSVPATLATTNAPIINGKAHLHGTYLFVYNGSVLQMKTIIGDSLAFEYDLKKIN</sequence>
<proteinExistence type="predicted"/>
<evidence type="ECO:0008006" key="4">
    <source>
        <dbReference type="Google" id="ProtNLM"/>
    </source>
</evidence>
<dbReference type="EMBL" id="VOEI01000001">
    <property type="protein sequence ID" value="TWR27731.1"/>
    <property type="molecule type" value="Genomic_DNA"/>
</dbReference>
<comment type="caution">
    <text evidence="2">The sequence shown here is derived from an EMBL/GenBank/DDBJ whole genome shotgun (WGS) entry which is preliminary data.</text>
</comment>
<dbReference type="Proteomes" id="UP000318010">
    <property type="component" value="Unassembled WGS sequence"/>
</dbReference>
<dbReference type="AlphaFoldDB" id="A0A563U8L9"/>
<evidence type="ECO:0000313" key="3">
    <source>
        <dbReference type="Proteomes" id="UP000318010"/>
    </source>
</evidence>
<evidence type="ECO:0000256" key="1">
    <source>
        <dbReference type="SAM" id="SignalP"/>
    </source>
</evidence>
<feature type="signal peptide" evidence="1">
    <location>
        <begin position="1"/>
        <end position="22"/>
    </location>
</feature>
<keyword evidence="3" id="KW-1185">Reference proteome</keyword>
<accession>A0A563U8L9</accession>
<gene>
    <name evidence="2" type="ORF">FPZ42_00525</name>
</gene>
<dbReference type="PROSITE" id="PS51257">
    <property type="entry name" value="PROKAR_LIPOPROTEIN"/>
    <property type="match status" value="1"/>
</dbReference>